<sequence>MKLLRKILEIRRKTYCAFANEVDVTDILNFYIVRKHQLNVVGEMMFSACDIEETNETKPYVFILTSTAFNKQ</sequence>
<keyword evidence="2" id="KW-1185">Reference proteome</keyword>
<accession>A0ABY7FDD1</accession>
<feature type="non-terminal residue" evidence="1">
    <location>
        <position position="72"/>
    </location>
</feature>
<protein>
    <submittedName>
        <fullName evidence="1">Uncharacterized protein</fullName>
    </submittedName>
</protein>
<evidence type="ECO:0000313" key="1">
    <source>
        <dbReference type="EMBL" id="WAR18829.1"/>
    </source>
</evidence>
<dbReference type="EMBL" id="CP111022">
    <property type="protein sequence ID" value="WAR18829.1"/>
    <property type="molecule type" value="Genomic_DNA"/>
</dbReference>
<organism evidence="1 2">
    <name type="scientific">Mya arenaria</name>
    <name type="common">Soft-shell clam</name>
    <dbReference type="NCBI Taxonomy" id="6604"/>
    <lineage>
        <taxon>Eukaryota</taxon>
        <taxon>Metazoa</taxon>
        <taxon>Spiralia</taxon>
        <taxon>Lophotrochozoa</taxon>
        <taxon>Mollusca</taxon>
        <taxon>Bivalvia</taxon>
        <taxon>Autobranchia</taxon>
        <taxon>Heteroconchia</taxon>
        <taxon>Euheterodonta</taxon>
        <taxon>Imparidentia</taxon>
        <taxon>Neoheterodontei</taxon>
        <taxon>Myida</taxon>
        <taxon>Myoidea</taxon>
        <taxon>Myidae</taxon>
        <taxon>Mya</taxon>
    </lineage>
</organism>
<evidence type="ECO:0000313" key="2">
    <source>
        <dbReference type="Proteomes" id="UP001164746"/>
    </source>
</evidence>
<dbReference type="Proteomes" id="UP001164746">
    <property type="component" value="Chromosome 11"/>
</dbReference>
<proteinExistence type="predicted"/>
<reference evidence="1" key="1">
    <citation type="submission" date="2022-11" db="EMBL/GenBank/DDBJ databases">
        <title>Centuries of genome instability and evolution in soft-shell clam transmissible cancer (bioRxiv).</title>
        <authorList>
            <person name="Hart S.F.M."/>
            <person name="Yonemitsu M.A."/>
            <person name="Giersch R.M."/>
            <person name="Beal B.F."/>
            <person name="Arriagada G."/>
            <person name="Davis B.W."/>
            <person name="Ostrander E.A."/>
            <person name="Goff S.P."/>
            <person name="Metzger M.J."/>
        </authorList>
    </citation>
    <scope>NUCLEOTIDE SEQUENCE</scope>
    <source>
        <strain evidence="1">MELC-2E11</strain>
        <tissue evidence="1">Siphon/mantle</tissue>
    </source>
</reference>
<name>A0ABY7FDD1_MYAAR</name>
<gene>
    <name evidence="1" type="ORF">MAR_000667</name>
</gene>